<keyword evidence="5 7" id="KW-0378">Hydrolase</keyword>
<dbReference type="InterPro" id="IPR002241">
    <property type="entry name" value="Glyco_hydro_27"/>
</dbReference>
<evidence type="ECO:0000313" key="9">
    <source>
        <dbReference type="EMBL" id="WPH00665.1"/>
    </source>
</evidence>
<dbReference type="GO" id="GO:0005975">
    <property type="term" value="P:carbohydrate metabolic process"/>
    <property type="evidence" value="ECO:0007669"/>
    <property type="project" value="InterPro"/>
</dbReference>
<comment type="catalytic activity">
    <reaction evidence="1 7">
        <text>Hydrolysis of terminal, non-reducing alpha-D-galactose residues in alpha-D-galactosides, including galactose oligosaccharides, galactomannans and galactolipids.</text>
        <dbReference type="EC" id="3.2.1.22"/>
    </reaction>
</comment>
<keyword evidence="6 7" id="KW-0326">Glycosidase</keyword>
<proteinExistence type="inferred from homology"/>
<dbReference type="InterPro" id="IPR013785">
    <property type="entry name" value="Aldolase_TIM"/>
</dbReference>
<keyword evidence="7" id="KW-1015">Disulfide bond</keyword>
<dbReference type="InterPro" id="IPR041233">
    <property type="entry name" value="Melibiase_C"/>
</dbReference>
<evidence type="ECO:0000259" key="8">
    <source>
        <dbReference type="PROSITE" id="PS51175"/>
    </source>
</evidence>
<evidence type="ECO:0000256" key="5">
    <source>
        <dbReference type="ARBA" id="ARBA00022801"/>
    </source>
</evidence>
<evidence type="ECO:0000256" key="3">
    <source>
        <dbReference type="ARBA" id="ARBA00012755"/>
    </source>
</evidence>
<name>A0AAQ3M4E7_9PEZI</name>
<dbReference type="Pfam" id="PF16499">
    <property type="entry name" value="Melibiase_2"/>
    <property type="match status" value="1"/>
</dbReference>
<organism evidence="9 10">
    <name type="scientific">Acrodontium crateriforme</name>
    <dbReference type="NCBI Taxonomy" id="150365"/>
    <lineage>
        <taxon>Eukaryota</taxon>
        <taxon>Fungi</taxon>
        <taxon>Dikarya</taxon>
        <taxon>Ascomycota</taxon>
        <taxon>Pezizomycotina</taxon>
        <taxon>Dothideomycetes</taxon>
        <taxon>Dothideomycetidae</taxon>
        <taxon>Mycosphaerellales</taxon>
        <taxon>Teratosphaeriaceae</taxon>
        <taxon>Acrodontium</taxon>
    </lineage>
</organism>
<dbReference type="InterPro" id="IPR017853">
    <property type="entry name" value="GH"/>
</dbReference>
<reference evidence="9 10" key="1">
    <citation type="submission" date="2023-11" db="EMBL/GenBank/DDBJ databases">
        <title>An acidophilic fungus is an integral part of prey digestion in a carnivorous sundew plant.</title>
        <authorList>
            <person name="Tsai I.J."/>
        </authorList>
    </citation>
    <scope>NUCLEOTIDE SEQUENCE [LARGE SCALE GENOMIC DNA]</scope>
    <source>
        <strain evidence="9">169a</strain>
    </source>
</reference>
<dbReference type="PRINTS" id="PR00740">
    <property type="entry name" value="GLHYDRLASE27"/>
</dbReference>
<keyword evidence="10" id="KW-1185">Reference proteome</keyword>
<dbReference type="Gene3D" id="2.60.120.260">
    <property type="entry name" value="Galactose-binding domain-like"/>
    <property type="match status" value="1"/>
</dbReference>
<evidence type="ECO:0000313" key="10">
    <source>
        <dbReference type="Proteomes" id="UP001303373"/>
    </source>
</evidence>
<dbReference type="SUPFAM" id="SSF51445">
    <property type="entry name" value="(Trans)glycosidases"/>
    <property type="match status" value="1"/>
</dbReference>
<dbReference type="Gene3D" id="2.60.40.1180">
    <property type="entry name" value="Golgi alpha-mannosidase II"/>
    <property type="match status" value="1"/>
</dbReference>
<dbReference type="CDD" id="cd04081">
    <property type="entry name" value="CBM35_galactosidase-like"/>
    <property type="match status" value="1"/>
</dbReference>
<evidence type="ECO:0000256" key="2">
    <source>
        <dbReference type="ARBA" id="ARBA00009743"/>
    </source>
</evidence>
<protein>
    <recommendedName>
        <fullName evidence="3 7">Alpha-galactosidase</fullName>
        <ecNumber evidence="3 7">3.2.1.22</ecNumber>
    </recommendedName>
    <alternativeName>
        <fullName evidence="7">Melibiase</fullName>
    </alternativeName>
</protein>
<dbReference type="InterPro" id="IPR005084">
    <property type="entry name" value="CBM6"/>
</dbReference>
<evidence type="ECO:0000256" key="7">
    <source>
        <dbReference type="RuleBase" id="RU361168"/>
    </source>
</evidence>
<dbReference type="PANTHER" id="PTHR11452:SF75">
    <property type="entry name" value="ALPHA-GALACTOSIDASE MEL1"/>
    <property type="match status" value="1"/>
</dbReference>
<gene>
    <name evidence="9" type="ORF">R9X50_00349500</name>
</gene>
<dbReference type="EMBL" id="CP138583">
    <property type="protein sequence ID" value="WPH00665.1"/>
    <property type="molecule type" value="Genomic_DNA"/>
</dbReference>
<dbReference type="Proteomes" id="UP001303373">
    <property type="component" value="Chromosome 4"/>
</dbReference>
<dbReference type="GO" id="GO:0030246">
    <property type="term" value="F:carbohydrate binding"/>
    <property type="evidence" value="ECO:0007669"/>
    <property type="project" value="InterPro"/>
</dbReference>
<dbReference type="PROSITE" id="PS51175">
    <property type="entry name" value="CBM6"/>
    <property type="match status" value="1"/>
</dbReference>
<accession>A0AAQ3M4E7</accession>
<dbReference type="SUPFAM" id="SSF49785">
    <property type="entry name" value="Galactose-binding domain-like"/>
    <property type="match status" value="1"/>
</dbReference>
<evidence type="ECO:0000256" key="4">
    <source>
        <dbReference type="ARBA" id="ARBA00022729"/>
    </source>
</evidence>
<dbReference type="GO" id="GO:0004557">
    <property type="term" value="F:alpha-galactosidase activity"/>
    <property type="evidence" value="ECO:0007669"/>
    <property type="project" value="UniProtKB-EC"/>
</dbReference>
<evidence type="ECO:0000256" key="1">
    <source>
        <dbReference type="ARBA" id="ARBA00001255"/>
    </source>
</evidence>
<feature type="domain" description="CBM6" evidence="8">
    <location>
        <begin position="401"/>
        <end position="539"/>
    </location>
</feature>
<dbReference type="Gene3D" id="3.20.20.70">
    <property type="entry name" value="Aldolase class I"/>
    <property type="match status" value="1"/>
</dbReference>
<evidence type="ECO:0000256" key="6">
    <source>
        <dbReference type="ARBA" id="ARBA00023295"/>
    </source>
</evidence>
<dbReference type="CDD" id="cd14792">
    <property type="entry name" value="GH27"/>
    <property type="match status" value="1"/>
</dbReference>
<dbReference type="InterPro" id="IPR008979">
    <property type="entry name" value="Galactose-bd-like_sf"/>
</dbReference>
<dbReference type="SUPFAM" id="SSF51011">
    <property type="entry name" value="Glycosyl hydrolase domain"/>
    <property type="match status" value="1"/>
</dbReference>
<dbReference type="AlphaFoldDB" id="A0AAQ3M4E7"/>
<dbReference type="EC" id="3.2.1.22" evidence="3 7"/>
<dbReference type="PANTHER" id="PTHR11452">
    <property type="entry name" value="ALPHA-GALACTOSIDASE/ALPHA-N-ACETYLGALACTOSAMINIDASE"/>
    <property type="match status" value="1"/>
</dbReference>
<comment type="similarity">
    <text evidence="2 7">Belongs to the glycosyl hydrolase 27 family.</text>
</comment>
<dbReference type="Pfam" id="PF17801">
    <property type="entry name" value="Melibiase_C"/>
    <property type="match status" value="1"/>
</dbReference>
<dbReference type="InterPro" id="IPR013780">
    <property type="entry name" value="Glyco_hydro_b"/>
</dbReference>
<sequence>MFAIFIFLYGALALDNGYGKTPFMGYNTYNAAACTINETWVKDSIQRFHDQGFLTAGYRNFGIDCGWQGARQSNGSIGWDKVGFPHGIAAISQSARSKGFNFGIYTDQGIYSCDTGVQRPGSLGHEAQDAAQFAGWNVAYVDNCFVDGTSNAPKDARTDFPSRFGTMGKALASVGIKGMLTCQWGVPYASPTGLQGPAEWTSQISTSYRVSDDIATGWNNVMRIMNQAINVNLRGLSSPGSFADMDLLEVGNSGMTTDEQASHFAIWAMFKSSLVVSTRLSSLSSTAKTVLQNVDLIAVNQDPLGKPVLLRHRFTGDNDQFSGPLSNGDIAVLLLDQSNTNRNLGINFADYNISTASVKNLWTGESLKNADKYFTNVNAHGALPLRLSNIVYASPHSISIKYFEAEQGKLGGAANIQTCSGCSGGYKVGYIGEGAGNTLTFTDIETSQSVQDVRFDYINGEVGYLGGGNNVRSASISVNGQAAVTVDFPLSGYNWDVNVARSFLVRLYGFKTDGTNTITIAGTSSESTYAPDIDRIGIVL</sequence>
<keyword evidence="4" id="KW-0732">Signal</keyword>